<dbReference type="InterPro" id="IPR029045">
    <property type="entry name" value="ClpP/crotonase-like_dom_sf"/>
</dbReference>
<proteinExistence type="predicted"/>
<dbReference type="SUPFAM" id="SSF52096">
    <property type="entry name" value="ClpP/crotonase"/>
    <property type="match status" value="1"/>
</dbReference>
<dbReference type="RefSeq" id="WP_107990029.1">
    <property type="nucleotide sequence ID" value="NZ_QAYG01000004.1"/>
</dbReference>
<dbReference type="InterPro" id="IPR009648">
    <property type="entry name" value="Malonate_gamma"/>
</dbReference>
<protein>
    <submittedName>
        <fullName evidence="2">Malonate decarboxylase gamma subunit</fullName>
    </submittedName>
</protein>
<dbReference type="NCBIfam" id="TIGR03134">
    <property type="entry name" value="malonate_gamma"/>
    <property type="match status" value="1"/>
</dbReference>
<accession>A0A2T5V9H6</accession>
<dbReference type="InterPro" id="IPR011763">
    <property type="entry name" value="COA_CT_C"/>
</dbReference>
<evidence type="ECO:0000259" key="1">
    <source>
        <dbReference type="PROSITE" id="PS50989"/>
    </source>
</evidence>
<dbReference type="OrthoDB" id="5984377at2"/>
<dbReference type="GO" id="GO:0016874">
    <property type="term" value="F:ligase activity"/>
    <property type="evidence" value="ECO:0007669"/>
    <property type="project" value="InterPro"/>
</dbReference>
<comment type="caution">
    <text evidence="2">The sequence shown here is derived from an EMBL/GenBank/DDBJ whole genome shotgun (WGS) entry which is preliminary data.</text>
</comment>
<dbReference type="Gene3D" id="3.90.226.10">
    <property type="entry name" value="2-enoyl-CoA Hydratase, Chain A, domain 1"/>
    <property type="match status" value="1"/>
</dbReference>
<evidence type="ECO:0000313" key="3">
    <source>
        <dbReference type="Proteomes" id="UP000244081"/>
    </source>
</evidence>
<sequence length="297" mass="31727">MENVETMMGRGRDAIDMIVDTDSFKEGTVGAKTFDDPEFGPGAVVGTAKLDGQDVTLIVSDAQAFNEKFPVVYAGIIGMEEGYKMAQAVYASLAADADKPKEQKRTLVLIVDTPGNGPGKVEEIFGMNKATGAYQLALAEARLAGHPIVSMVIGRAISGAFLCHGLQGSNILSLDSSFGTMIHVMPLTSISRIIKKDLETLQELSKGNPVFAAGPQFFYALGGVEEQIDKVEGMRPAIIEHVKQIRAAVAAGEDDKLGPWGRGTLGAERNGRVVRPKVINLMNQEFAAVAEKYAPSR</sequence>
<dbReference type="Pfam" id="PF06833">
    <property type="entry name" value="MdcE"/>
    <property type="match status" value="1"/>
</dbReference>
<evidence type="ECO:0000313" key="2">
    <source>
        <dbReference type="EMBL" id="PTW60407.1"/>
    </source>
</evidence>
<dbReference type="PROSITE" id="PS50989">
    <property type="entry name" value="COA_CT_CTER"/>
    <property type="match status" value="1"/>
</dbReference>
<organism evidence="2 3">
    <name type="scientific">Breoghania corrubedonensis</name>
    <dbReference type="NCBI Taxonomy" id="665038"/>
    <lineage>
        <taxon>Bacteria</taxon>
        <taxon>Pseudomonadati</taxon>
        <taxon>Pseudomonadota</taxon>
        <taxon>Alphaproteobacteria</taxon>
        <taxon>Hyphomicrobiales</taxon>
        <taxon>Stappiaceae</taxon>
        <taxon>Breoghania</taxon>
    </lineage>
</organism>
<keyword evidence="3" id="KW-1185">Reference proteome</keyword>
<gene>
    <name evidence="2" type="ORF">C8N35_10430</name>
</gene>
<dbReference type="EMBL" id="QAYG01000004">
    <property type="protein sequence ID" value="PTW60407.1"/>
    <property type="molecule type" value="Genomic_DNA"/>
</dbReference>
<feature type="domain" description="CoA carboxyltransferase C-terminal" evidence="1">
    <location>
        <begin position="1"/>
        <end position="284"/>
    </location>
</feature>
<reference evidence="2 3" key="1">
    <citation type="submission" date="2018-04" db="EMBL/GenBank/DDBJ databases">
        <title>Genomic Encyclopedia of Archaeal and Bacterial Type Strains, Phase II (KMG-II): from individual species to whole genera.</title>
        <authorList>
            <person name="Goeker M."/>
        </authorList>
    </citation>
    <scope>NUCLEOTIDE SEQUENCE [LARGE SCALE GENOMIC DNA]</scope>
    <source>
        <strain evidence="2 3">DSM 23382</strain>
    </source>
</reference>
<name>A0A2T5V9H6_9HYPH</name>
<dbReference type="AlphaFoldDB" id="A0A2T5V9H6"/>
<dbReference type="Proteomes" id="UP000244081">
    <property type="component" value="Unassembled WGS sequence"/>
</dbReference>
<dbReference type="GO" id="GO:0005975">
    <property type="term" value="P:carbohydrate metabolic process"/>
    <property type="evidence" value="ECO:0007669"/>
    <property type="project" value="InterPro"/>
</dbReference>